<protein>
    <submittedName>
        <fullName evidence="3">Uncharacterized protein</fullName>
    </submittedName>
</protein>
<keyword evidence="1" id="KW-0677">Repeat</keyword>
<dbReference type="Proteomes" id="UP000663824">
    <property type="component" value="Unassembled WGS sequence"/>
</dbReference>
<dbReference type="InterPro" id="IPR050952">
    <property type="entry name" value="TRIM-NHL_E3_ligases"/>
</dbReference>
<dbReference type="GO" id="GO:0008270">
    <property type="term" value="F:zinc ion binding"/>
    <property type="evidence" value="ECO:0007669"/>
    <property type="project" value="UniProtKB-KW"/>
</dbReference>
<dbReference type="PANTHER" id="PTHR24104:SF25">
    <property type="entry name" value="PROTEIN LIN-41"/>
    <property type="match status" value="1"/>
</dbReference>
<evidence type="ECO:0000256" key="1">
    <source>
        <dbReference type="ARBA" id="ARBA00022737"/>
    </source>
</evidence>
<dbReference type="Pfam" id="PF01436">
    <property type="entry name" value="NHL"/>
    <property type="match status" value="1"/>
</dbReference>
<dbReference type="Gene3D" id="2.10.25.10">
    <property type="entry name" value="Laminin"/>
    <property type="match status" value="1"/>
</dbReference>
<evidence type="ECO:0000256" key="2">
    <source>
        <dbReference type="PROSITE-ProRule" id="PRU00504"/>
    </source>
</evidence>
<organism evidence="3 4">
    <name type="scientific">Rotaria magnacalcarata</name>
    <dbReference type="NCBI Taxonomy" id="392030"/>
    <lineage>
        <taxon>Eukaryota</taxon>
        <taxon>Metazoa</taxon>
        <taxon>Spiralia</taxon>
        <taxon>Gnathifera</taxon>
        <taxon>Rotifera</taxon>
        <taxon>Eurotatoria</taxon>
        <taxon>Bdelloidea</taxon>
        <taxon>Philodinida</taxon>
        <taxon>Philodinidae</taxon>
        <taxon>Rotaria</taxon>
    </lineage>
</organism>
<feature type="repeat" description="NHL" evidence="2">
    <location>
        <begin position="1457"/>
        <end position="1493"/>
    </location>
</feature>
<accession>A0A816LL07</accession>
<sequence>MDIILYAETNITLIMHQMGHLYDNLYDLFNQNFAISARKKYCRIALGALYHPRCLVHDDFYCVVFIHKRDLDQCDPSFLNRFEKHIIDIQALIHPRHWSLSQQLYTWLDDFLPKNLGNHFPLLQHLFVNHSQNHICNLAIEAFEQLNISTDDEEKPEKIPEIINYCQEKLLRTGSFDLPLILSTQSTPECQKLIEKYYSIRQSLTFGKLIKQSLDNCKSSLQSVYTYTRVYHTIDHIPADVEEAKLNAFKTELELVRKIKSHCQALTNFRLLLIRVDYHDEHQHILSLKHVVQNEYVASSDRSVWLIFHLQRNILNQINNDVLFSGWLIDMIDDLNDRELLRREVLNNPSYQHIVLQHEFRIYECIFDGDVHQCLSRSCQYDNIFDELVDRCLSKFRYITVQTNDGEYVSERRHTLLQHIIEHRNNSIPERVHLRSIIIEHLMMLIEKLPPSDKTRFVDWRLDILTNAIIIAGSRSFYGAFQGTVSMFYEAYIFLLLSHLEKYQLFDAYICLTNTRDENMKNHLSQLWIDSLKTSLENIDVATMHLDVIDIPFVVGVRLPCAAVEFENIRAIRKKFQDMQENDTEFASDDYDSRLDQMHTSKVYDDKILQLIFTDRHWFELYFHDQIAMHLGEVKIQLSTDFAYDLLTSNPTRTIKQHKRLFPVEHVELTEILRLFEISLQLVNEEEIRNVIRKQWIEIPPCKIQSSEYYTLILVNNEQFYQLPPKSTNLEEQEIFECQGDPMIETSLMNLIELILSPSVIQQAKIFNNLIRCLTALLSHKALDVLKDVCKTGFDAKFDSCLSIHFFITQLQERIKAEKSAADENTIHRALVKLELDFLKDWLADNGDSYAKIFTIIDNKLDLTSTLKKNHGVLPPNDEFEQLNRCLEMINSSKRKIERLMANRLHMHLMLNVQGNEIDQQLTDEYDYFVENFREIQSGRKTNVAQMISLIAWLKYYAQMYALALNNEGQEDVLPRIDQFLANTDTPFSSTVKLFIIKQMLQISKLTLEQLREFYVNRNILWIKPFFQRSRDQQTKSTRPTLIVPMPLFQCREQFKRIRKVLNNADRNNELRQLIQECNNTQKLSYAFLCWFIEYYSRFTQPNTDKDVDFVQTIKNDFVQDLIKSFTPLGHQFLIDLCSNFSEKSYFRLDSTMPSDDIHQPLSNNFQFTQIETVDSQMVLHGRLLYAWLPLMVILLQAFHGRFVEGSCSKNNGGCGKNALCSENRKTSAIKCTCKTGYTNTGSAVHVVCKDSCTIKNGGCGPHAACSHRAKTNAVQCTKKAGHTNTVTIPANAKWAQNGVTIAGGNVGGAGAGAALNQLYYPHGLSVDDDQTVVIADYWNHRIMQCKNGDTTNGQVVAGGNGQGNGLNQFYCPTDVLIDKETESLIICDNGNHRVVRWSRRSATTQGEILIDHIDCAGLAMDEQRYLYVSDYKKHEVRRYKFGENIGTLVAGGNGQGAGLNQLNYPEYLFVDRQRNVYVSDFSNHRVMKWEKGAKEGIVVAGGQGTGSALTQLNSPIGLFVDTLGTLYVVDVGNGRVMRWTRGANQGTVIAGGNGAGAAAYQFTHPFGLSFDRHGNLFVVDMGNNRVQRFSIE</sequence>
<proteinExistence type="predicted"/>
<dbReference type="InterPro" id="IPR001258">
    <property type="entry name" value="NHL_repeat"/>
</dbReference>
<dbReference type="PANTHER" id="PTHR24104">
    <property type="entry name" value="E3 UBIQUITIN-PROTEIN LIGASE NHLRC1-RELATED"/>
    <property type="match status" value="1"/>
</dbReference>
<reference evidence="3" key="1">
    <citation type="submission" date="2021-02" db="EMBL/GenBank/DDBJ databases">
        <authorList>
            <person name="Nowell W R."/>
        </authorList>
    </citation>
    <scope>NUCLEOTIDE SEQUENCE</scope>
</reference>
<comment type="caution">
    <text evidence="3">The sequence shown here is derived from an EMBL/GenBank/DDBJ whole genome shotgun (WGS) entry which is preliminary data.</text>
</comment>
<dbReference type="Gene3D" id="2.120.10.30">
    <property type="entry name" value="TolB, C-terminal domain"/>
    <property type="match status" value="2"/>
</dbReference>
<evidence type="ECO:0000313" key="3">
    <source>
        <dbReference type="EMBL" id="CAF1931202.1"/>
    </source>
</evidence>
<dbReference type="SUPFAM" id="SSF101898">
    <property type="entry name" value="NHL repeat"/>
    <property type="match status" value="1"/>
</dbReference>
<name>A0A816LL07_9BILA</name>
<dbReference type="InterPro" id="IPR011042">
    <property type="entry name" value="6-blade_b-propeller_TolB-like"/>
</dbReference>
<dbReference type="PROSITE" id="PS51125">
    <property type="entry name" value="NHL"/>
    <property type="match status" value="2"/>
</dbReference>
<gene>
    <name evidence="3" type="ORF">MBJ925_LOCUS4288</name>
</gene>
<feature type="repeat" description="NHL" evidence="2">
    <location>
        <begin position="1313"/>
        <end position="1349"/>
    </location>
</feature>
<dbReference type="EMBL" id="CAJNRE010000746">
    <property type="protein sequence ID" value="CAF1931202.1"/>
    <property type="molecule type" value="Genomic_DNA"/>
</dbReference>
<evidence type="ECO:0000313" key="4">
    <source>
        <dbReference type="Proteomes" id="UP000663824"/>
    </source>
</evidence>
<dbReference type="CDD" id="cd05819">
    <property type="entry name" value="NHL"/>
    <property type="match status" value="1"/>
</dbReference>